<dbReference type="Proteomes" id="UP000790709">
    <property type="component" value="Unassembled WGS sequence"/>
</dbReference>
<protein>
    <submittedName>
        <fullName evidence="1">Uncharacterized protein</fullName>
    </submittedName>
</protein>
<reference evidence="1" key="1">
    <citation type="journal article" date="2021" name="New Phytol.">
        <title>Evolutionary innovations through gain and loss of genes in the ectomycorrhizal Boletales.</title>
        <authorList>
            <person name="Wu G."/>
            <person name="Miyauchi S."/>
            <person name="Morin E."/>
            <person name="Kuo A."/>
            <person name="Drula E."/>
            <person name="Varga T."/>
            <person name="Kohler A."/>
            <person name="Feng B."/>
            <person name="Cao Y."/>
            <person name="Lipzen A."/>
            <person name="Daum C."/>
            <person name="Hundley H."/>
            <person name="Pangilinan J."/>
            <person name="Johnson J."/>
            <person name="Barry K."/>
            <person name="LaButti K."/>
            <person name="Ng V."/>
            <person name="Ahrendt S."/>
            <person name="Min B."/>
            <person name="Choi I.G."/>
            <person name="Park H."/>
            <person name="Plett J.M."/>
            <person name="Magnuson J."/>
            <person name="Spatafora J.W."/>
            <person name="Nagy L.G."/>
            <person name="Henrissat B."/>
            <person name="Grigoriev I.V."/>
            <person name="Yang Z.L."/>
            <person name="Xu J."/>
            <person name="Martin F.M."/>
        </authorList>
    </citation>
    <scope>NUCLEOTIDE SEQUENCE</scope>
    <source>
        <strain evidence="1">KUC20120723A-06</strain>
    </source>
</reference>
<dbReference type="EMBL" id="MU266436">
    <property type="protein sequence ID" value="KAH7923993.1"/>
    <property type="molecule type" value="Genomic_DNA"/>
</dbReference>
<accession>A0ACB8BHI3</accession>
<evidence type="ECO:0000313" key="2">
    <source>
        <dbReference type="Proteomes" id="UP000790709"/>
    </source>
</evidence>
<organism evidence="1 2">
    <name type="scientific">Leucogyrophana mollusca</name>
    <dbReference type="NCBI Taxonomy" id="85980"/>
    <lineage>
        <taxon>Eukaryota</taxon>
        <taxon>Fungi</taxon>
        <taxon>Dikarya</taxon>
        <taxon>Basidiomycota</taxon>
        <taxon>Agaricomycotina</taxon>
        <taxon>Agaricomycetes</taxon>
        <taxon>Agaricomycetidae</taxon>
        <taxon>Boletales</taxon>
        <taxon>Boletales incertae sedis</taxon>
        <taxon>Leucogyrophana</taxon>
    </lineage>
</organism>
<proteinExistence type="predicted"/>
<evidence type="ECO:0000313" key="1">
    <source>
        <dbReference type="EMBL" id="KAH7923993.1"/>
    </source>
</evidence>
<keyword evidence="2" id="KW-1185">Reference proteome</keyword>
<name>A0ACB8BHI3_9AGAM</name>
<comment type="caution">
    <text evidence="1">The sequence shown here is derived from an EMBL/GenBank/DDBJ whole genome shotgun (WGS) entry which is preliminary data.</text>
</comment>
<sequence>MTQMLLPDMSTMSLDDPGPRSSEPTIPDDINHATDRYMQKLKAYAKSIPYSIESNTKMQEMLDFILLRIAQCIEAQDYEPGLIQWDTMLSYWVMLKYPIPKEKRIRLAKLYFHVSTTPGMPTQAMAVCADGLSNLTRSKKKLSIDDMRLPWKPVYNILVKDLFLKRRQFEYSQLSWCMGYIADVARRFFHPAAIDDIMATFVPGINGTKLDSILSSQYYLLTFLPLTHPQSYLPTLCRLWESINSYMYDERMLQFLARLAELHVDPTISDPAKIQDIPDDEKSEDEGRPAWCRADLDDGRPWTGLYKDVGIFTEHEWHLIMCKCLASMEIPLKDAGSLTTGPSADTSSSFELARLPKANWRIPSLARIIVYSIAQDGPPAPLSSAPSPMFTPTASGVSTPRVPNGSVGDYLTVPLHKWGQSKGQTYLAGSKALDSLARLIASTEHFFHPTNSGNWTTDLTAFIKYVVYEFNKRWHEEQRDDCKTPLNRRLTGEMKRELIKSLRTVVLLAIFSQDSGTVANVQSALKSMCCMEPDLVFEPILERAIPSLEALVETQRTLSVIKALSAIVPCIVSREIYYPGAKYLITILQLLIPGIDLNDPTKTLCTTAFLSEISQYIMFGDVTSYDDSDAYSAADLSGNITVLNGLDELTDPTLTQAEENALLKDTTASFASWVANFIRRVIQLLENLPEEGANGSAGGASEVQVVDAVTGACSQICVHLSDSLFDLVLNLIYEYASTNVRSNAVRAIHQLVECVANANPEKTLAKFLPFCIENIRAEIEHGASSVRTTAASTPLPSDATLHWNLAILRGSVYNDGKALLRYKEQLLSLFRLLRDKALSKRGFSWSGKLLSSALITLTHTYPTENKFVNPSEWKSEEFQHNHHRYWGRLYRPEDVEITWHVPNEEELSFALELFKEIVEPNLVALNTLLDSTDRDAVWRNDFCRHLSFVREAFSGIPTLFKEIISPEILHSMAMTSDIINEIPEMIASVKPLNSGFCLTDPSDQRYRYISGLKRRYGEFLHKASGSLQQQGEENTVDAVQMLIASIQTYLLEYGDNRDSYAVNSDQYSSEMNVSRQYAGQKIWPRAVLVRRARFYHSSRLRWNSIERAQGSLENTLLGDVVEWTMWHYPSVRQSSQSLLESLSTVYDGIRLRALPVLYKALQPGTDDDRMKGALWTLNSSAFGTCSSFALRCRADVSFRKIRNLWLVSQGRRLEPTLATEYISRLLACGHNEKPSIQNCVSAVTDNGLQSFLEPCYLVYEVENDGIAQALDALKVCIHSGKDYNDVMLRARAKRIERIQLMNKAIEATTAAVLGVANDEKTHWRYAIVAVRVLRTLLRRDMPTSAAHIRLFMDKSHDSNPNMRYYAQRGVMKALRYIKLRTYCRDPAALALGAPHNPLKRTIPIRPSHPFTVKVTESYKLQTPLNELGNEPVYLDEMLQGWIAWSPETTFCAQPQLTTPTFVWEKVSESTVACVREIALDANFWKKLTTHFAEENHETVVVQDHISCVKSIFQLLENEPFEVLKPMVEDFLADSDKNKQRAAAELLAGILNGSKHWRKEAQNRVWEWFSPHIKKTLGQTMKTETLSIWTSFLEYLFYRKDPRRLQPLVDHLVDQFLTMDYNSQSSFDSVKVLALFRAFYSQMGWKFSAWVDGSLERFWPELHSEHDDVRAHVGEMLAFCTKIKWQPKPSVPLAEVFVKECRTSSVDHDIMGIRGTFFIDRVHELVANFETWREERLPGVRAFQSTYDRVGIAVCRWLFSMIHDTQAMGAFDYILPLLPELFRFTEVSDNEELARRANTLLVRMCGVTPPRSLIGSLLEATFTAIQKSSSWKVRLKALPILQVLYFRQLPLISEAKVVEILDVLCKSLDDEVVEVREMVGTTLSGILRLSPRRSVITLKDRFVKLAKKSPIPDRNSPVYNAAIRQRHAAIIGICALIDSFPYTIEKWMPALLTTVMLEHAYDPIPISTTIHKCASNFRKTHQDTWHEDSRRFTDDQLAALSTLLTGSSYYA</sequence>
<gene>
    <name evidence="1" type="ORF">BV22DRAFT_1196262</name>
</gene>